<dbReference type="OrthoDB" id="4575619at2759"/>
<dbReference type="InParanoid" id="Q2GZA1"/>
<dbReference type="STRING" id="306901.Q2GZA1"/>
<dbReference type="EMBL" id="CH408032">
    <property type="protein sequence ID" value="EAQ88526.1"/>
    <property type="molecule type" value="Genomic_DNA"/>
</dbReference>
<dbReference type="RefSeq" id="XP_001224359.1">
    <property type="nucleotide sequence ID" value="XM_001224358.1"/>
</dbReference>
<feature type="transmembrane region" description="Helical" evidence="1">
    <location>
        <begin position="242"/>
        <end position="267"/>
    </location>
</feature>
<dbReference type="HOGENOM" id="CLU_024810_2_0_1"/>
<keyword evidence="1" id="KW-1133">Transmembrane helix</keyword>
<name>Q2GZA1_CHAGB</name>
<dbReference type="Proteomes" id="UP000001056">
    <property type="component" value="Unassembled WGS sequence"/>
</dbReference>
<gene>
    <name evidence="2" type="ORF">CHGG_05145</name>
</gene>
<evidence type="ECO:0000313" key="2">
    <source>
        <dbReference type="EMBL" id="EAQ88526.1"/>
    </source>
</evidence>
<sequence length="370" mass="40884">MSKSTLSARCWGWAYCFVCYGGPLALALSHLHVKMPKDVRLHSDVEGWCWGFPGQDMLQIYIPVWGSIGASLIIYLGAVGRILRNTHHNKKEWQSFLSTRCSTSSTLPTARNTVPWRDSVLSLSDWPLSPSSGGVLFGTQCAEAKASGRPRPVTYPSPAYRPSVSATDTWLHSAFAACPRPAPTPPPSKGLFVRNMSWHAKVGDQYLWTGLMLAGSLLVTWLPGTIGLGWKLTHPELPAPLGFRATVAIMLPLQGLWVSGIFLTLNWKDIRQGTIRPPSRTAISGLLEEPLLRLRGTSVSSRGTDHEVEKVKKDLKVTIPWNRQTKSDDWDFVDIGIPSRANTVTRPRPNSEPVISPLLPSPVIRRNGLW</sequence>
<evidence type="ECO:0000313" key="3">
    <source>
        <dbReference type="Proteomes" id="UP000001056"/>
    </source>
</evidence>
<feature type="transmembrane region" description="Helical" evidence="1">
    <location>
        <begin position="12"/>
        <end position="33"/>
    </location>
</feature>
<protein>
    <recommendedName>
        <fullName evidence="4">Glucose receptor Git3 N-terminal domain-containing protein</fullName>
    </recommendedName>
</protein>
<keyword evidence="3" id="KW-1185">Reference proteome</keyword>
<keyword evidence="1" id="KW-0472">Membrane</keyword>
<feature type="transmembrane region" description="Helical" evidence="1">
    <location>
        <begin position="206"/>
        <end position="230"/>
    </location>
</feature>
<proteinExistence type="predicted"/>
<evidence type="ECO:0008006" key="4">
    <source>
        <dbReference type="Google" id="ProtNLM"/>
    </source>
</evidence>
<feature type="transmembrane region" description="Helical" evidence="1">
    <location>
        <begin position="60"/>
        <end position="83"/>
    </location>
</feature>
<organism evidence="2 3">
    <name type="scientific">Chaetomium globosum (strain ATCC 6205 / CBS 148.51 / DSM 1962 / NBRC 6347 / NRRL 1970)</name>
    <name type="common">Soil fungus</name>
    <dbReference type="NCBI Taxonomy" id="306901"/>
    <lineage>
        <taxon>Eukaryota</taxon>
        <taxon>Fungi</taxon>
        <taxon>Dikarya</taxon>
        <taxon>Ascomycota</taxon>
        <taxon>Pezizomycotina</taxon>
        <taxon>Sordariomycetes</taxon>
        <taxon>Sordariomycetidae</taxon>
        <taxon>Sordariales</taxon>
        <taxon>Chaetomiaceae</taxon>
        <taxon>Chaetomium</taxon>
    </lineage>
</organism>
<accession>Q2GZA1</accession>
<dbReference type="AlphaFoldDB" id="Q2GZA1"/>
<dbReference type="VEuPathDB" id="FungiDB:CHGG_05145"/>
<reference evidence="3" key="1">
    <citation type="journal article" date="2015" name="Genome Announc.">
        <title>Draft genome sequence of the cellulolytic fungus Chaetomium globosum.</title>
        <authorList>
            <person name="Cuomo C.A."/>
            <person name="Untereiner W.A."/>
            <person name="Ma L.-J."/>
            <person name="Grabherr M."/>
            <person name="Birren B.W."/>
        </authorList>
    </citation>
    <scope>NUCLEOTIDE SEQUENCE [LARGE SCALE GENOMIC DNA]</scope>
    <source>
        <strain evidence="3">ATCC 6205 / CBS 148.51 / DSM 1962 / NBRC 6347 / NRRL 1970</strain>
    </source>
</reference>
<dbReference type="GeneID" id="4392220"/>
<keyword evidence="1" id="KW-0812">Transmembrane</keyword>
<evidence type="ECO:0000256" key="1">
    <source>
        <dbReference type="SAM" id="Phobius"/>
    </source>
</evidence>